<keyword evidence="4" id="KW-0862">Zinc</keyword>
<comment type="similarity">
    <text evidence="1">Belongs to the metallo-beta-lactamase superfamily.</text>
</comment>
<comment type="caution">
    <text evidence="6">The sequence shown here is derived from an EMBL/GenBank/DDBJ whole genome shotgun (WGS) entry which is preliminary data.</text>
</comment>
<dbReference type="SMART" id="SM00849">
    <property type="entry name" value="Lactamase_B"/>
    <property type="match status" value="1"/>
</dbReference>
<feature type="domain" description="Metallo-beta-lactamase" evidence="5">
    <location>
        <begin position="50"/>
        <end position="257"/>
    </location>
</feature>
<reference evidence="6 7" key="1">
    <citation type="submission" date="2016-10" db="EMBL/GenBank/DDBJ databases">
        <authorList>
            <person name="Varghese N."/>
            <person name="Submissions S."/>
        </authorList>
    </citation>
    <scope>NUCLEOTIDE SEQUENCE [LARGE SCALE GENOMIC DNA]</scope>
    <source>
        <strain evidence="6 7">ATCC 49954</strain>
    </source>
</reference>
<dbReference type="AlphaFoldDB" id="A0AAX2DQ66"/>
<dbReference type="InterPro" id="IPR036866">
    <property type="entry name" value="RibonucZ/Hydroxyglut_hydro"/>
</dbReference>
<dbReference type="GO" id="GO:0046872">
    <property type="term" value="F:metal ion binding"/>
    <property type="evidence" value="ECO:0007669"/>
    <property type="project" value="UniProtKB-KW"/>
</dbReference>
<dbReference type="RefSeq" id="WP_003719913.1">
    <property type="nucleotide sequence ID" value="NZ_FNMX01000007.1"/>
</dbReference>
<dbReference type="Gene3D" id="3.60.15.10">
    <property type="entry name" value="Ribonuclease Z/Hydroxyacylglutathione hydrolase-like"/>
    <property type="match status" value="1"/>
</dbReference>
<evidence type="ECO:0000256" key="4">
    <source>
        <dbReference type="ARBA" id="ARBA00022833"/>
    </source>
</evidence>
<dbReference type="PANTHER" id="PTHR42978">
    <property type="entry name" value="QUORUM-QUENCHING LACTONASE YTNP-RELATED-RELATED"/>
    <property type="match status" value="1"/>
</dbReference>
<dbReference type="SUPFAM" id="SSF56281">
    <property type="entry name" value="Metallo-hydrolase/oxidoreductase"/>
    <property type="match status" value="1"/>
</dbReference>
<dbReference type="PANTHER" id="PTHR42978:SF6">
    <property type="entry name" value="QUORUM-QUENCHING LACTONASE YTNP-RELATED"/>
    <property type="match status" value="1"/>
</dbReference>
<evidence type="ECO:0000256" key="1">
    <source>
        <dbReference type="ARBA" id="ARBA00007749"/>
    </source>
</evidence>
<organism evidence="6 7">
    <name type="scientific">Listeria ivanovii</name>
    <dbReference type="NCBI Taxonomy" id="1638"/>
    <lineage>
        <taxon>Bacteria</taxon>
        <taxon>Bacillati</taxon>
        <taxon>Bacillota</taxon>
        <taxon>Bacilli</taxon>
        <taxon>Bacillales</taxon>
        <taxon>Listeriaceae</taxon>
        <taxon>Listeria</taxon>
    </lineage>
</organism>
<gene>
    <name evidence="6" type="ORF">SAMN05421782_107103</name>
</gene>
<evidence type="ECO:0000256" key="3">
    <source>
        <dbReference type="ARBA" id="ARBA00022801"/>
    </source>
</evidence>
<dbReference type="InterPro" id="IPR051013">
    <property type="entry name" value="MBL_superfamily_lactonases"/>
</dbReference>
<evidence type="ECO:0000313" key="7">
    <source>
        <dbReference type="Proteomes" id="UP000183610"/>
    </source>
</evidence>
<sequence>MDTIQIGDITIYWLRGGYTHFDGGAMFGVVPKPLWEKKYPANEKNQLANVTDPMFFQYEGKNYLIDTGLGNNRLTEKQKRNYGVTEESFVLEDLARLGVSPEEIDYVLMTHLHFDHVLGLTGVSEEGNYSIFKNAEIWTSKMEWDEMRNPNIRSKATYWKENWEQIESQVHTFDREVKINDVVKMEHTGGHSAGHSIIWFHLNGEKAVHMADIFPTFAHQNVLWVTAYDDYPMTSIAAKQEIFKQTFGENYWFLSYHDARFRAVKIAGNGEIINSLKVNRPTKKW</sequence>
<proteinExistence type="inferred from homology"/>
<dbReference type="Proteomes" id="UP000183610">
    <property type="component" value="Unassembled WGS sequence"/>
</dbReference>
<evidence type="ECO:0000313" key="6">
    <source>
        <dbReference type="EMBL" id="SDW85635.1"/>
    </source>
</evidence>
<dbReference type="GO" id="GO:0016787">
    <property type="term" value="F:hydrolase activity"/>
    <property type="evidence" value="ECO:0007669"/>
    <property type="project" value="UniProtKB-KW"/>
</dbReference>
<dbReference type="CDD" id="cd07728">
    <property type="entry name" value="YtnP-like_MBL-fold"/>
    <property type="match status" value="1"/>
</dbReference>
<dbReference type="InterPro" id="IPR001279">
    <property type="entry name" value="Metallo-B-lactamas"/>
</dbReference>
<dbReference type="Pfam" id="PF00753">
    <property type="entry name" value="Lactamase_B"/>
    <property type="match status" value="1"/>
</dbReference>
<evidence type="ECO:0000259" key="5">
    <source>
        <dbReference type="SMART" id="SM00849"/>
    </source>
</evidence>
<protein>
    <submittedName>
        <fullName evidence="6">Glyoxylase, beta-lactamase superfamily II</fullName>
    </submittedName>
</protein>
<keyword evidence="2" id="KW-0479">Metal-binding</keyword>
<name>A0AAX2DQ66_LISIV</name>
<evidence type="ECO:0000256" key="2">
    <source>
        <dbReference type="ARBA" id="ARBA00022723"/>
    </source>
</evidence>
<keyword evidence="3" id="KW-0378">Hydrolase</keyword>
<dbReference type="EMBL" id="FNMX01000007">
    <property type="protein sequence ID" value="SDW85635.1"/>
    <property type="molecule type" value="Genomic_DNA"/>
</dbReference>
<accession>A0AAX2DQ66</accession>